<feature type="coiled-coil region" evidence="1">
    <location>
        <begin position="127"/>
        <end position="154"/>
    </location>
</feature>
<gene>
    <name evidence="3" type="ORF">AKAME5_002877000</name>
</gene>
<comment type="caution">
    <text evidence="3">The sequence shown here is derived from an EMBL/GenBank/DDBJ whole genome shotgun (WGS) entry which is preliminary data.</text>
</comment>
<sequence>MGFGSDKCRIPEVAPSGAGQADGRGARPPSVLSGQCGLPGAAGGSAEVKHRSLQPATRQARRGAAEAGRRLGLPQIVRTGGVRGAQCQIEQEEQDQELKRPFLPTYESFYNSSYVQLPGSDLPEPVRDVVKRNKDNYEMNSKEIEEAVEEYEENRGVIDEWCNLAPESEADRLECISELEAAEPDHDNVQENVPDYSQQVNAVTEARAIREPPVIDPVVLPDYSQDIILPQTSHHSTILTVDQQQSHQYWTTQRPCSSCQCSGFLTTEQKVFLHCDSPLHSRDHCTAPQASELCEMALCASSVQHQARPPTHVKGLCTSVSSMFTDTDQMTESRSYTATGKVK</sequence>
<evidence type="ECO:0000313" key="4">
    <source>
        <dbReference type="Proteomes" id="UP001279410"/>
    </source>
</evidence>
<dbReference type="PANTHER" id="PTHR47642">
    <property type="entry name" value="ATP-DEPENDENT DNA HELICASE"/>
    <property type="match status" value="1"/>
</dbReference>
<evidence type="ECO:0000313" key="3">
    <source>
        <dbReference type="EMBL" id="GLD57811.1"/>
    </source>
</evidence>
<accession>A0AAD3R7D0</accession>
<proteinExistence type="predicted"/>
<evidence type="ECO:0000256" key="2">
    <source>
        <dbReference type="SAM" id="MobiDB-lite"/>
    </source>
</evidence>
<protein>
    <submittedName>
        <fullName evidence="3">Uncharacterized protein</fullName>
    </submittedName>
</protein>
<dbReference type="PANTHER" id="PTHR47642:SF5">
    <property type="entry name" value="ATP-DEPENDENT DNA HELICASE"/>
    <property type="match status" value="1"/>
</dbReference>
<dbReference type="EMBL" id="BRZM01004522">
    <property type="protein sequence ID" value="GLD57811.1"/>
    <property type="molecule type" value="Genomic_DNA"/>
</dbReference>
<organism evidence="3 4">
    <name type="scientific">Lates japonicus</name>
    <name type="common">Japanese lates</name>
    <dbReference type="NCBI Taxonomy" id="270547"/>
    <lineage>
        <taxon>Eukaryota</taxon>
        <taxon>Metazoa</taxon>
        <taxon>Chordata</taxon>
        <taxon>Craniata</taxon>
        <taxon>Vertebrata</taxon>
        <taxon>Euteleostomi</taxon>
        <taxon>Actinopterygii</taxon>
        <taxon>Neopterygii</taxon>
        <taxon>Teleostei</taxon>
        <taxon>Neoteleostei</taxon>
        <taxon>Acanthomorphata</taxon>
        <taxon>Carangaria</taxon>
        <taxon>Carangaria incertae sedis</taxon>
        <taxon>Centropomidae</taxon>
        <taxon>Lates</taxon>
    </lineage>
</organism>
<feature type="compositionally biased region" description="Basic and acidic residues" evidence="2">
    <location>
        <begin position="1"/>
        <end position="10"/>
    </location>
</feature>
<keyword evidence="4" id="KW-1185">Reference proteome</keyword>
<keyword evidence="1" id="KW-0175">Coiled coil</keyword>
<dbReference type="InterPro" id="IPR051055">
    <property type="entry name" value="PIF1_helicase"/>
</dbReference>
<feature type="region of interest" description="Disordered" evidence="2">
    <location>
        <begin position="1"/>
        <end position="72"/>
    </location>
</feature>
<name>A0AAD3R7D0_LATJO</name>
<reference evidence="3" key="1">
    <citation type="submission" date="2022-08" db="EMBL/GenBank/DDBJ databases">
        <title>Genome sequencing of akame (Lates japonicus).</title>
        <authorList>
            <person name="Hashiguchi Y."/>
            <person name="Takahashi H."/>
        </authorList>
    </citation>
    <scope>NUCLEOTIDE SEQUENCE</scope>
    <source>
        <strain evidence="3">Kochi</strain>
    </source>
</reference>
<feature type="non-terminal residue" evidence="3">
    <location>
        <position position="1"/>
    </location>
</feature>
<dbReference type="AlphaFoldDB" id="A0AAD3R7D0"/>
<dbReference type="Proteomes" id="UP001279410">
    <property type="component" value="Unassembled WGS sequence"/>
</dbReference>
<evidence type="ECO:0000256" key="1">
    <source>
        <dbReference type="SAM" id="Coils"/>
    </source>
</evidence>